<gene>
    <name evidence="17" type="primary">LOC104597519</name>
</gene>
<dbReference type="OrthoDB" id="439808at2759"/>
<keyword evidence="6 14" id="KW-0694">RNA-binding</keyword>
<keyword evidence="7" id="KW-0809">Transit peptide</keyword>
<evidence type="ECO:0000256" key="11">
    <source>
        <dbReference type="ARBA" id="ARBA00063129"/>
    </source>
</evidence>
<dbReference type="CDD" id="cd21609">
    <property type="entry name" value="RRM1_PSRP2_like"/>
    <property type="match status" value="1"/>
</dbReference>
<comment type="subcellular location">
    <subcellularLocation>
        <location evidence="1">Plastid</location>
        <location evidence="1">Chloroplast</location>
    </subcellularLocation>
</comment>
<evidence type="ECO:0000259" key="15">
    <source>
        <dbReference type="PROSITE" id="PS50102"/>
    </source>
</evidence>
<evidence type="ECO:0000256" key="4">
    <source>
        <dbReference type="ARBA" id="ARBA00022730"/>
    </source>
</evidence>
<dbReference type="PANTHER" id="PTHR48025:SF4">
    <property type="entry name" value="SMALL RIBOSOMAL SUBUNIT PROTEIN CS22"/>
    <property type="match status" value="1"/>
</dbReference>
<evidence type="ECO:0000256" key="13">
    <source>
        <dbReference type="ARBA" id="ARBA00077833"/>
    </source>
</evidence>
<dbReference type="GeneID" id="104597519"/>
<comment type="similarity">
    <text evidence="10">Belongs to the chloroplast-specific ribosomal protein cS22 family.</text>
</comment>
<dbReference type="GO" id="GO:0005840">
    <property type="term" value="C:ribosome"/>
    <property type="evidence" value="ECO:0007669"/>
    <property type="project" value="UniProtKB-KW"/>
</dbReference>
<dbReference type="GO" id="GO:0009507">
    <property type="term" value="C:chloroplast"/>
    <property type="evidence" value="ECO:0007669"/>
    <property type="project" value="UniProtKB-SubCell"/>
</dbReference>
<dbReference type="FunCoup" id="A0A1U7ZSX2">
    <property type="interactions" value="2030"/>
</dbReference>
<dbReference type="GO" id="GO:1990904">
    <property type="term" value="C:ribonucleoprotein complex"/>
    <property type="evidence" value="ECO:0007669"/>
    <property type="project" value="UniProtKB-KW"/>
</dbReference>
<dbReference type="SUPFAM" id="SSF54928">
    <property type="entry name" value="RNA-binding domain, RBD"/>
    <property type="match status" value="2"/>
</dbReference>
<evidence type="ECO:0000256" key="3">
    <source>
        <dbReference type="ARBA" id="ARBA00022640"/>
    </source>
</evidence>
<keyword evidence="9" id="KW-0687">Ribonucleoprotein</keyword>
<accession>A0A1U7ZSX2</accession>
<evidence type="ECO:0000256" key="7">
    <source>
        <dbReference type="ARBA" id="ARBA00022946"/>
    </source>
</evidence>
<evidence type="ECO:0000256" key="1">
    <source>
        <dbReference type="ARBA" id="ARBA00004229"/>
    </source>
</evidence>
<evidence type="ECO:0000256" key="5">
    <source>
        <dbReference type="ARBA" id="ARBA00022737"/>
    </source>
</evidence>
<dbReference type="CDD" id="cd21610">
    <property type="entry name" value="RRM2_PSRP2"/>
    <property type="match status" value="1"/>
</dbReference>
<dbReference type="InterPro" id="IPR035979">
    <property type="entry name" value="RBD_domain_sf"/>
</dbReference>
<sequence>MAAISSLLSPNVLPQPSKSTRALTQFSKLCSLQLPKAASFCNLHGFAATNYHLNRRMTLRISAVAQEVLTQDTPSETARKLYVGNIPRTVNNEQLTQIFSEHGAVERAEVMYDKYSGRSRRFGFVTMKTVDDANAAIEKLNGTQIEGREIKVNITEKPLPNVDLSLLQAEESQFVDSPYKVYVGNLAKTVTSDTLSKFFAEKGKVLSAKVSRVPGTSKSSGFGFVSFSSEEDVEAAISSFNNALLEGQQIRVNKA</sequence>
<dbReference type="eggNOG" id="KOG0118">
    <property type="taxonomic scope" value="Eukaryota"/>
</dbReference>
<evidence type="ECO:0000256" key="12">
    <source>
        <dbReference type="ARBA" id="ARBA00070346"/>
    </source>
</evidence>
<dbReference type="PANTHER" id="PTHR48025">
    <property type="entry name" value="OS02G0815200 PROTEIN"/>
    <property type="match status" value="1"/>
</dbReference>
<dbReference type="PROSITE" id="PS50102">
    <property type="entry name" value="RRM"/>
    <property type="match status" value="2"/>
</dbReference>
<dbReference type="SMART" id="SM00360">
    <property type="entry name" value="RRM"/>
    <property type="match status" value="2"/>
</dbReference>
<keyword evidence="16" id="KW-1185">Reference proteome</keyword>
<evidence type="ECO:0000256" key="6">
    <source>
        <dbReference type="ARBA" id="ARBA00022884"/>
    </source>
</evidence>
<evidence type="ECO:0000256" key="14">
    <source>
        <dbReference type="PROSITE-ProRule" id="PRU00176"/>
    </source>
</evidence>
<organism evidence="16 17">
    <name type="scientific">Nelumbo nucifera</name>
    <name type="common">Sacred lotus</name>
    <dbReference type="NCBI Taxonomy" id="4432"/>
    <lineage>
        <taxon>Eukaryota</taxon>
        <taxon>Viridiplantae</taxon>
        <taxon>Streptophyta</taxon>
        <taxon>Embryophyta</taxon>
        <taxon>Tracheophyta</taxon>
        <taxon>Spermatophyta</taxon>
        <taxon>Magnoliopsida</taxon>
        <taxon>Proteales</taxon>
        <taxon>Nelumbonaceae</taxon>
        <taxon>Nelumbo</taxon>
    </lineage>
</organism>
<name>A0A1U7ZSX2_NELNU</name>
<evidence type="ECO:0000313" key="17">
    <source>
        <dbReference type="RefSeq" id="XP_010257408.1"/>
    </source>
</evidence>
<dbReference type="GO" id="GO:0019843">
    <property type="term" value="F:rRNA binding"/>
    <property type="evidence" value="ECO:0007669"/>
    <property type="project" value="UniProtKB-KW"/>
</dbReference>
<proteinExistence type="inferred from homology"/>
<evidence type="ECO:0000256" key="8">
    <source>
        <dbReference type="ARBA" id="ARBA00022980"/>
    </source>
</evidence>
<evidence type="ECO:0000313" key="16">
    <source>
        <dbReference type="Proteomes" id="UP000189703"/>
    </source>
</evidence>
<dbReference type="KEGG" id="nnu:104597519"/>
<reference evidence="17" key="1">
    <citation type="submission" date="2025-08" db="UniProtKB">
        <authorList>
            <consortium name="RefSeq"/>
        </authorList>
    </citation>
    <scope>IDENTIFICATION</scope>
</reference>
<comment type="subunit">
    <text evidence="11">Component of the chloroplast small ribosomal subunit (SSU). Mature 70S chloroplast ribosomes of higher plants consist of a small (30S) and a large (50S) subunit. The 30S small subunit contains 1 molecule of ribosomal RNA (16S rRNA) and 24 different proteins. The 50S large subunit contains 3 rRNA molecules (23S, 5S and 4.5S rRNA) and 33 different proteins.</text>
</comment>
<evidence type="ECO:0000256" key="2">
    <source>
        <dbReference type="ARBA" id="ARBA00022528"/>
    </source>
</evidence>
<dbReference type="FunFam" id="3.30.70.330:FF:000401">
    <property type="entry name" value="30S ribosomal protein 2, chloroplastic"/>
    <property type="match status" value="1"/>
</dbReference>
<feature type="domain" description="RRM" evidence="15">
    <location>
        <begin position="79"/>
        <end position="157"/>
    </location>
</feature>
<dbReference type="Proteomes" id="UP000189703">
    <property type="component" value="Unplaced"/>
</dbReference>
<protein>
    <recommendedName>
        <fullName evidence="12">Small ribosomal subunit protein cS22</fullName>
    </recommendedName>
    <alternativeName>
        <fullName evidence="13">30S ribosomal protein 2, chloroplastic</fullName>
    </alternativeName>
</protein>
<keyword evidence="4" id="KW-0699">rRNA-binding</keyword>
<feature type="domain" description="RRM" evidence="15">
    <location>
        <begin position="179"/>
        <end position="255"/>
    </location>
</feature>
<evidence type="ECO:0000256" key="10">
    <source>
        <dbReference type="ARBA" id="ARBA00061529"/>
    </source>
</evidence>
<dbReference type="InterPro" id="IPR000504">
    <property type="entry name" value="RRM_dom"/>
</dbReference>
<dbReference type="InterPro" id="IPR012677">
    <property type="entry name" value="Nucleotide-bd_a/b_plait_sf"/>
</dbReference>
<dbReference type="InParanoid" id="A0A1U7ZSX2"/>
<dbReference type="Pfam" id="PF00076">
    <property type="entry name" value="RRM_1"/>
    <property type="match status" value="2"/>
</dbReference>
<keyword evidence="3" id="KW-0934">Plastid</keyword>
<keyword evidence="2" id="KW-0150">Chloroplast</keyword>
<keyword evidence="8 17" id="KW-0689">Ribosomal protein</keyword>
<keyword evidence="5" id="KW-0677">Repeat</keyword>
<evidence type="ECO:0000256" key="9">
    <source>
        <dbReference type="ARBA" id="ARBA00023274"/>
    </source>
</evidence>
<dbReference type="Gene3D" id="3.30.70.330">
    <property type="match status" value="2"/>
</dbReference>
<dbReference type="RefSeq" id="XP_010257408.1">
    <property type="nucleotide sequence ID" value="XM_010259106.2"/>
</dbReference>
<dbReference type="InterPro" id="IPR050502">
    <property type="entry name" value="Euk_RNA-bind_prot"/>
</dbReference>
<dbReference type="STRING" id="4432.A0A1U7ZSX2"/>
<dbReference type="AlphaFoldDB" id="A0A1U7ZSX2"/>
<dbReference type="OMA" id="DYAPERN"/>